<dbReference type="Proteomes" id="UP000494165">
    <property type="component" value="Unassembled WGS sequence"/>
</dbReference>
<evidence type="ECO:0000256" key="1">
    <source>
        <dbReference type="SAM" id="Phobius"/>
    </source>
</evidence>
<keyword evidence="1" id="KW-0472">Membrane</keyword>
<gene>
    <name evidence="3" type="ORF">CLODIP_2_CD15591</name>
</gene>
<feature type="chain" id="PRO_5035893661" description="Secreted protein" evidence="2">
    <location>
        <begin position="20"/>
        <end position="71"/>
    </location>
</feature>
<keyword evidence="1" id="KW-0812">Transmembrane</keyword>
<reference evidence="3 4" key="1">
    <citation type="submission" date="2020-04" db="EMBL/GenBank/DDBJ databases">
        <authorList>
            <person name="Alioto T."/>
            <person name="Alioto T."/>
            <person name="Gomez Garrido J."/>
        </authorList>
    </citation>
    <scope>NUCLEOTIDE SEQUENCE [LARGE SCALE GENOMIC DNA]</scope>
</reference>
<proteinExistence type="predicted"/>
<dbReference type="EMBL" id="CADEPI010000255">
    <property type="protein sequence ID" value="CAB3382024.1"/>
    <property type="molecule type" value="Genomic_DNA"/>
</dbReference>
<dbReference type="AlphaFoldDB" id="A0A8S1DHF2"/>
<keyword evidence="1" id="KW-1133">Transmembrane helix</keyword>
<organism evidence="3 4">
    <name type="scientific">Cloeon dipterum</name>
    <dbReference type="NCBI Taxonomy" id="197152"/>
    <lineage>
        <taxon>Eukaryota</taxon>
        <taxon>Metazoa</taxon>
        <taxon>Ecdysozoa</taxon>
        <taxon>Arthropoda</taxon>
        <taxon>Hexapoda</taxon>
        <taxon>Insecta</taxon>
        <taxon>Pterygota</taxon>
        <taxon>Palaeoptera</taxon>
        <taxon>Ephemeroptera</taxon>
        <taxon>Pisciforma</taxon>
        <taxon>Baetidae</taxon>
        <taxon>Cloeon</taxon>
    </lineage>
</organism>
<feature type="signal peptide" evidence="2">
    <location>
        <begin position="1"/>
        <end position="19"/>
    </location>
</feature>
<keyword evidence="4" id="KW-1185">Reference proteome</keyword>
<keyword evidence="2" id="KW-0732">Signal</keyword>
<evidence type="ECO:0000256" key="2">
    <source>
        <dbReference type="SAM" id="SignalP"/>
    </source>
</evidence>
<feature type="transmembrane region" description="Helical" evidence="1">
    <location>
        <begin position="43"/>
        <end position="60"/>
    </location>
</feature>
<protein>
    <recommendedName>
        <fullName evidence="5">Secreted protein</fullName>
    </recommendedName>
</protein>
<evidence type="ECO:0000313" key="4">
    <source>
        <dbReference type="Proteomes" id="UP000494165"/>
    </source>
</evidence>
<comment type="caution">
    <text evidence="3">The sequence shown here is derived from an EMBL/GenBank/DDBJ whole genome shotgun (WGS) entry which is preliminary data.</text>
</comment>
<evidence type="ECO:0008006" key="5">
    <source>
        <dbReference type="Google" id="ProtNLM"/>
    </source>
</evidence>
<name>A0A8S1DHF2_9INSE</name>
<accession>A0A8S1DHF2</accession>
<evidence type="ECO:0000313" key="3">
    <source>
        <dbReference type="EMBL" id="CAB3382024.1"/>
    </source>
</evidence>
<sequence>MLSAPIVVFLAACFVVGHAVIVERGKLSCLRVPFPSMHKNRRALVIAFGNAAFAAAAAELRKHNMCWCHHT</sequence>